<proteinExistence type="predicted"/>
<dbReference type="EMBL" id="ROVY01000099">
    <property type="protein sequence ID" value="MHI24169.1"/>
    <property type="molecule type" value="Genomic_DNA"/>
</dbReference>
<dbReference type="AlphaFoldDB" id="A0A344SLS6"/>
<comment type="caution">
    <text evidence="4">The sequence shown here is derived from an EMBL/GenBank/DDBJ whole genome shotgun (WGS) entry which is preliminary data.</text>
</comment>
<dbReference type="EMBL" id="RNGN01000098">
    <property type="protein sequence ID" value="MFX65125.1"/>
    <property type="molecule type" value="Genomic_DNA"/>
</dbReference>
<evidence type="ECO:0000313" key="1">
    <source>
        <dbReference type="EMBL" id="EBS6847867.1"/>
    </source>
</evidence>
<dbReference type="InterPro" id="IPR003458">
    <property type="entry name" value="Phage_T4_Gp38_tail_assem"/>
</dbReference>
<dbReference type="EMBL" id="RTRY01000045">
    <property type="protein sequence ID" value="MJX49735.1"/>
    <property type="molecule type" value="Genomic_DNA"/>
</dbReference>
<protein>
    <submittedName>
        <fullName evidence="1">Tail fiber assembly protein</fullName>
    </submittedName>
</protein>
<evidence type="ECO:0000313" key="3">
    <source>
        <dbReference type="EMBL" id="MHI24169.1"/>
    </source>
</evidence>
<accession>A0A344SLS6</accession>
<name>A0A344SLS6_SALER</name>
<evidence type="ECO:0000313" key="5">
    <source>
        <dbReference type="EMBL" id="MJX49735.1"/>
    </source>
</evidence>
<gene>
    <name evidence="1" type="ORF">CBX34_09165</name>
    <name evidence="5" type="ORF">DTA53_23640</name>
    <name evidence="2" type="ORF">ED173_19935</name>
    <name evidence="3" type="ORF">EEM47_20550</name>
    <name evidence="4" type="ORF">EEN88_21105</name>
</gene>
<dbReference type="Pfam" id="PF02413">
    <property type="entry name" value="Caudo_TAP"/>
    <property type="match status" value="1"/>
</dbReference>
<dbReference type="Proteomes" id="UP000885417">
    <property type="component" value="Unassembled WGS sequence"/>
</dbReference>
<dbReference type="EMBL" id="AAGWGZ010000006">
    <property type="protein sequence ID" value="EBS6847867.1"/>
    <property type="molecule type" value="Genomic_DNA"/>
</dbReference>
<organism evidence="4">
    <name type="scientific">Salmonella enterica</name>
    <name type="common">Salmonella choleraesuis</name>
    <dbReference type="NCBI Taxonomy" id="28901"/>
    <lineage>
        <taxon>Bacteria</taxon>
        <taxon>Pseudomonadati</taxon>
        <taxon>Pseudomonadota</taxon>
        <taxon>Gammaproteobacteria</taxon>
        <taxon>Enterobacterales</taxon>
        <taxon>Enterobacteriaceae</taxon>
        <taxon>Salmonella</taxon>
    </lineage>
</organism>
<dbReference type="Proteomes" id="UP000885364">
    <property type="component" value="Unassembled WGS sequence"/>
</dbReference>
<reference evidence="4" key="2">
    <citation type="submission" date="2018-11" db="EMBL/GenBank/DDBJ databases">
        <authorList>
            <consortium name="PulseNet: The National Subtyping Network for Foodborne Disease Surveillance"/>
            <person name="Tarr C.L."/>
            <person name="Trees E."/>
            <person name="Katz L.S."/>
            <person name="Carleton-Romer H.A."/>
            <person name="Stroika S."/>
            <person name="Kucerova Z."/>
            <person name="Roache K.F."/>
            <person name="Sabol A.L."/>
            <person name="Besser J."/>
            <person name="Gerner-Smidt P."/>
        </authorList>
    </citation>
    <scope>NUCLEOTIDE SEQUENCE [LARGE SCALE GENOMIC DNA]</scope>
    <source>
        <strain evidence="1">08-0470</strain>
        <strain evidence="2">PNUSAS059279</strain>
        <strain evidence="4">PNUSAS059687</strain>
        <strain evidence="3">PNUSAS059688</strain>
    </source>
</reference>
<sequence length="50" mass="5771">MLNCARYKLIFEDKISGTDGEKVQLDEWKKYLSLGNRVDTSNPGWPEQPV</sequence>
<reference evidence="5" key="1">
    <citation type="submission" date="2018-07" db="EMBL/GenBank/DDBJ databases">
        <authorList>
            <consortium name="GenomeTrakr network: Whole genome sequencing for foodborne pathogen traceback"/>
        </authorList>
    </citation>
    <scope>NUCLEOTIDE SEQUENCE [LARGE SCALE GENOMIC DNA]</scope>
    <source>
        <strain evidence="5">FDA00013282</strain>
    </source>
</reference>
<dbReference type="EMBL" id="RNUA01000121">
    <property type="protein sequence ID" value="MHT00243.1"/>
    <property type="molecule type" value="Genomic_DNA"/>
</dbReference>
<evidence type="ECO:0000313" key="2">
    <source>
        <dbReference type="EMBL" id="MFX65125.1"/>
    </source>
</evidence>
<dbReference type="Proteomes" id="UP000885264">
    <property type="component" value="Unassembled WGS sequence"/>
</dbReference>
<evidence type="ECO:0000313" key="4">
    <source>
        <dbReference type="EMBL" id="MHT00243.1"/>
    </source>
</evidence>
<dbReference type="Proteomes" id="UP000839513">
    <property type="component" value="Unassembled WGS sequence"/>
</dbReference>